<accession>A0A0F0G5V2</accession>
<gene>
    <name evidence="1" type="ORF">NCTC10343_03692</name>
</gene>
<reference evidence="1 2" key="1">
    <citation type="submission" date="2018-06" db="EMBL/GenBank/DDBJ databases">
        <authorList>
            <consortium name="Pathogen Informatics"/>
            <person name="Doyle S."/>
        </authorList>
    </citation>
    <scope>NUCLEOTIDE SEQUENCE [LARGE SCALE GENOMIC DNA]</scope>
    <source>
        <strain evidence="1 2">NCTC10343</strain>
    </source>
</reference>
<sequence>MSPIFIASLMIMGIFLFQAAIILGIIHWVSKRTKRPAQTKMYLIVGLLVFISGFLVWDNWIQSQELNGWTMISLIMIMISAYIQLRKHKEKH</sequence>
<dbReference type="AlphaFoldDB" id="A0A0F0G5V2"/>
<name>A0A0F0G5V2_PAEPO</name>
<dbReference type="Proteomes" id="UP000254400">
    <property type="component" value="Unassembled WGS sequence"/>
</dbReference>
<organism evidence="1 2">
    <name type="scientific">Paenibacillus polymyxa</name>
    <name type="common">Bacillus polymyxa</name>
    <dbReference type="NCBI Taxonomy" id="1406"/>
    <lineage>
        <taxon>Bacteria</taxon>
        <taxon>Bacillati</taxon>
        <taxon>Bacillota</taxon>
        <taxon>Bacilli</taxon>
        <taxon>Bacillales</taxon>
        <taxon>Paenibacillaceae</taxon>
        <taxon>Paenibacillus</taxon>
    </lineage>
</organism>
<dbReference type="EMBL" id="UGSC01000001">
    <property type="protein sequence ID" value="SUA70812.1"/>
    <property type="molecule type" value="Genomic_DNA"/>
</dbReference>
<evidence type="ECO:0000313" key="2">
    <source>
        <dbReference type="Proteomes" id="UP000254400"/>
    </source>
</evidence>
<protein>
    <submittedName>
        <fullName evidence="1">Uncharacterized protein</fullName>
    </submittedName>
</protein>
<evidence type="ECO:0000313" key="1">
    <source>
        <dbReference type="EMBL" id="SUA70812.1"/>
    </source>
</evidence>
<proteinExistence type="predicted"/>